<comment type="caution">
    <text evidence="1">The sequence shown here is derived from an EMBL/GenBank/DDBJ whole genome shotgun (WGS) entry which is preliminary data.</text>
</comment>
<dbReference type="EMBL" id="CCBN010000016">
    <property type="protein sequence ID" value="CDO56725.1"/>
    <property type="molecule type" value="Genomic_DNA"/>
</dbReference>
<keyword evidence="2" id="KW-1185">Reference proteome</keyword>
<evidence type="ECO:0000313" key="2">
    <source>
        <dbReference type="Proteomes" id="UP000242525"/>
    </source>
</evidence>
<name>A0A0J9XH93_GEOCN</name>
<gene>
    <name evidence="1" type="ORF">BN980_GECA16s02034g</name>
</gene>
<organism evidence="1 2">
    <name type="scientific">Geotrichum candidum</name>
    <name type="common">Oospora lactis</name>
    <name type="synonym">Dipodascus geotrichum</name>
    <dbReference type="NCBI Taxonomy" id="1173061"/>
    <lineage>
        <taxon>Eukaryota</taxon>
        <taxon>Fungi</taxon>
        <taxon>Dikarya</taxon>
        <taxon>Ascomycota</taxon>
        <taxon>Saccharomycotina</taxon>
        <taxon>Dipodascomycetes</taxon>
        <taxon>Dipodascales</taxon>
        <taxon>Dipodascaceae</taxon>
        <taxon>Geotrichum</taxon>
    </lineage>
</organism>
<sequence length="890" mass="97519">MFEDWSTFGISELQHSFAEESEILNPANVSVSNRCPADTYSFRELFVNIDCETSKEFKNRNIVESRIKAEESEDSEDIRTVTTIDTSSDISIDTDSNIADSDSDDMTQGSDFSLTGILENNGHMTATAADTIELPISVLPNLPKNLPSSCPNVPILETRAESKFSYEIDMTNPADVYYSSPLLLPSIISRKLESSDKNSRPLRPLSCSTSFDVLEKGESPSAALNRKLSEGSLTRKLSKKRRLVSAFKRLSIRLKPKSFNNEVDSKFEMLNPLPSEELVLGSHTLSNLSYQPINLCVTPENGPESSLNEIPLISNKRSERVLSRISEEQFFSTDKDDSDVTKSKSGNEEISCFKIGDRQNNYQPTDPSDQAIISTAVRAVMASPFLITTPSRRASAVGSSYTLQKLDIFEQDEDDFASSCMSTFCVSQSDTAGKDKSQNTTTKLGDIGTVTDETEQASIQHKISQDIFENSMCSVSASFSHSFHSRSSSGNSTASEPLMKKSSSDATLIDFEQQLKYATLPPTVDITTLGKLRKSNSMNLLPETSLPSLNTQTAVVSTRPKNSSDNSWIPISENFLTVSVSNDGRIISCWRSFPTSISNDSLKTICEPISETAGTECRPVAGPISSTIQSISVSTSGSIFSSITESEGKPLCKLELGAGVSVLKKSMYNIMVSLDSGNEYLFQLRSQAAANEFYRTISPHAAASIPETTRQKLIKTRRHRTSHSASLPIIETVSRPLLETFTSNRPLMLPPLLSSRAGRTDAELSGRTSPDPLVLLSDQRCLLFTATSASPDRWAQTGLARLTASVANDQPNQPDWRRVVLHQVDTGEVIVDTRLPATCFRVAGPVALSIADPSTGHLKYLVRLGDQPERDRVAAVLINDSHIGNWDNNN</sequence>
<reference evidence="1" key="1">
    <citation type="submission" date="2014-03" db="EMBL/GenBank/DDBJ databases">
        <authorList>
            <person name="Casaregola S."/>
        </authorList>
    </citation>
    <scope>NUCLEOTIDE SEQUENCE [LARGE SCALE GENOMIC DNA]</scope>
    <source>
        <strain evidence="1">CLIB 918</strain>
    </source>
</reference>
<dbReference type="AlphaFoldDB" id="A0A0J9XH93"/>
<dbReference type="Proteomes" id="UP000242525">
    <property type="component" value="Unassembled WGS sequence"/>
</dbReference>
<protein>
    <submittedName>
        <fullName evidence="1">Uncharacterized protein</fullName>
    </submittedName>
</protein>
<evidence type="ECO:0000313" key="1">
    <source>
        <dbReference type="EMBL" id="CDO56725.1"/>
    </source>
</evidence>
<proteinExistence type="predicted"/>
<accession>A0A0J9XH93</accession>